<reference evidence="4" key="1">
    <citation type="journal article" date="2019" name="Int. J. Syst. Evol. Microbiol.">
        <title>The Global Catalogue of Microorganisms (GCM) 10K type strain sequencing project: providing services to taxonomists for standard genome sequencing and annotation.</title>
        <authorList>
            <consortium name="The Broad Institute Genomics Platform"/>
            <consortium name="The Broad Institute Genome Sequencing Center for Infectious Disease"/>
            <person name="Wu L."/>
            <person name="Ma J."/>
        </authorList>
    </citation>
    <scope>NUCLEOTIDE SEQUENCE [LARGE SCALE GENOMIC DNA]</scope>
    <source>
        <strain evidence="4">CCUG 63419</strain>
    </source>
</reference>
<dbReference type="RefSeq" id="WP_379068672.1">
    <property type="nucleotide sequence ID" value="NZ_JBHTIT010000001.1"/>
</dbReference>
<evidence type="ECO:0000256" key="1">
    <source>
        <dbReference type="SAM" id="Phobius"/>
    </source>
</evidence>
<organism evidence="3 4">
    <name type="scientific">Paraperlucidibaca wandonensis</name>
    <dbReference type="NCBI Taxonomy" id="1268273"/>
    <lineage>
        <taxon>Bacteria</taxon>
        <taxon>Pseudomonadati</taxon>
        <taxon>Pseudomonadota</taxon>
        <taxon>Gammaproteobacteria</taxon>
        <taxon>Moraxellales</taxon>
        <taxon>Moraxellaceae</taxon>
        <taxon>Paraperlucidibaca</taxon>
    </lineage>
</organism>
<dbReference type="Proteomes" id="UP001597044">
    <property type="component" value="Unassembled WGS sequence"/>
</dbReference>
<evidence type="ECO:0000259" key="2">
    <source>
        <dbReference type="Pfam" id="PF13400"/>
    </source>
</evidence>
<evidence type="ECO:0000313" key="4">
    <source>
        <dbReference type="Proteomes" id="UP001597044"/>
    </source>
</evidence>
<evidence type="ECO:0000313" key="3">
    <source>
        <dbReference type="EMBL" id="MFD0949231.1"/>
    </source>
</evidence>
<gene>
    <name evidence="3" type="ORF">ACFQ0F_02310</name>
</gene>
<dbReference type="Pfam" id="PF13400">
    <property type="entry name" value="Tad"/>
    <property type="match status" value="1"/>
</dbReference>
<keyword evidence="1" id="KW-1133">Transmembrane helix</keyword>
<comment type="caution">
    <text evidence="3">The sequence shown here is derived from an EMBL/GenBank/DDBJ whole genome shotgun (WGS) entry which is preliminary data.</text>
</comment>
<feature type="transmembrane region" description="Helical" evidence="1">
    <location>
        <begin position="20"/>
        <end position="39"/>
    </location>
</feature>
<dbReference type="InterPro" id="IPR028087">
    <property type="entry name" value="Tad_N"/>
</dbReference>
<keyword evidence="1" id="KW-0472">Membrane</keyword>
<protein>
    <submittedName>
        <fullName evidence="3">Pilus assembly protein TadG-related protein</fullName>
    </submittedName>
</protein>
<sequence length="692" mass="70387">MSKPAFSSNSALTQRQRGAVMIMTAGFMLLGVLCLALVVDTGRLYMEKRSLQRIADVIALEVESLRGCELDADGAITAAAKANVALARLKAEGNAAQGSQPVTISKVTCGGVSGNPRVFDPALTGAVEVVVARAVTTSLVAGGFFRGQTQLTARAVAIHSGNPLARLTIRSNVATVNSSQSPLLNAVLGNLLGTTLNISAVGWQGLAGANIKLLDLIGVDGLNLGGYESLLSTDVTLADLMLASADVLRKNGDTLNASVLDIIRPKVGALAVNLGELLGLQTGLPKSGADINLNILDLVQGSVQLASEGSAVNAAVPLSLPGLGTASIQARVIEKPQLSAVGDPRDINNGFGNITDPNYEPDLARGDIFVRTAQIRLLVSLKLNGLPVALSNLLGPVGPLISPVINLLQSEKGVLGGVVDLLGGTLQALLGCGGDGFFSCPYSNAVYIDAGSIDVGLDVGGANAFVSDHSCGASKNLNALASSELGRVYVGKIQADSNSGGFFNSSSTVNLSPAPLLEVGYKKKKYSWCTILLICSYSNVVWEQPSGNSGSESTAKKTVLVGIGVKTGSSGTALLATPSLLNYLSPPNINLEPAFKSIVMESAIGGLATSLSGLELKSYKSSGGGILGVVLGTTLSAVNGLIPALSSLLSGVAGLLDPLLNSLLSLLGVNLATAEVGGNLSCSAGNTVELVN</sequence>
<dbReference type="EMBL" id="JBHTIT010000001">
    <property type="protein sequence ID" value="MFD0949231.1"/>
    <property type="molecule type" value="Genomic_DNA"/>
</dbReference>
<name>A0ABW3HD81_9GAMM</name>
<keyword evidence="4" id="KW-1185">Reference proteome</keyword>
<proteinExistence type="predicted"/>
<feature type="domain" description="Putative Flp pilus-assembly TadG-like N-terminal" evidence="2">
    <location>
        <begin position="18"/>
        <end position="56"/>
    </location>
</feature>
<keyword evidence="1" id="KW-0812">Transmembrane</keyword>
<accession>A0ABW3HD81</accession>